<sequence>MHRTEKDRVKESFSILRHRLEVAMADACMTGGGSDVVGDGTVIGRWWHGCGWAWHADGSGCPCCSSSGGLSLGLTSLGGEGGGMSILISSCDASDSSGTILETSFGRAGTGTLHGSSSCRLERRGDQPGEFCCQTCEDELDPRSAALAGGGCYELQKVRSDAASGAHVGPKQRRIVENCGGNMGRGT</sequence>
<dbReference type="EMBL" id="AWWV01008109">
    <property type="protein sequence ID" value="OMO93076.1"/>
    <property type="molecule type" value="Genomic_DNA"/>
</dbReference>
<gene>
    <name evidence="1" type="ORF">CCACVL1_06639</name>
</gene>
<evidence type="ECO:0000313" key="2">
    <source>
        <dbReference type="Proteomes" id="UP000188268"/>
    </source>
</evidence>
<comment type="caution">
    <text evidence="1">The sequence shown here is derived from an EMBL/GenBank/DDBJ whole genome shotgun (WGS) entry which is preliminary data.</text>
</comment>
<dbReference type="Proteomes" id="UP000188268">
    <property type="component" value="Unassembled WGS sequence"/>
</dbReference>
<dbReference type="Gramene" id="OMO93076">
    <property type="protein sequence ID" value="OMO93076"/>
    <property type="gene ID" value="CCACVL1_06639"/>
</dbReference>
<accession>A0A1R3JE31</accession>
<proteinExistence type="predicted"/>
<organism evidence="1 2">
    <name type="scientific">Corchorus capsularis</name>
    <name type="common">Jute</name>
    <dbReference type="NCBI Taxonomy" id="210143"/>
    <lineage>
        <taxon>Eukaryota</taxon>
        <taxon>Viridiplantae</taxon>
        <taxon>Streptophyta</taxon>
        <taxon>Embryophyta</taxon>
        <taxon>Tracheophyta</taxon>
        <taxon>Spermatophyta</taxon>
        <taxon>Magnoliopsida</taxon>
        <taxon>eudicotyledons</taxon>
        <taxon>Gunneridae</taxon>
        <taxon>Pentapetalae</taxon>
        <taxon>rosids</taxon>
        <taxon>malvids</taxon>
        <taxon>Malvales</taxon>
        <taxon>Malvaceae</taxon>
        <taxon>Grewioideae</taxon>
        <taxon>Apeibeae</taxon>
        <taxon>Corchorus</taxon>
    </lineage>
</organism>
<protein>
    <submittedName>
        <fullName evidence="1">Uncharacterized protein</fullName>
    </submittedName>
</protein>
<keyword evidence="2" id="KW-1185">Reference proteome</keyword>
<evidence type="ECO:0000313" key="1">
    <source>
        <dbReference type="EMBL" id="OMO93076.1"/>
    </source>
</evidence>
<reference evidence="1 2" key="1">
    <citation type="submission" date="2013-09" db="EMBL/GenBank/DDBJ databases">
        <title>Corchorus capsularis genome sequencing.</title>
        <authorList>
            <person name="Alam M."/>
            <person name="Haque M.S."/>
            <person name="Islam M.S."/>
            <person name="Emdad E.M."/>
            <person name="Islam M.M."/>
            <person name="Ahmed B."/>
            <person name="Halim A."/>
            <person name="Hossen Q.M.M."/>
            <person name="Hossain M.Z."/>
            <person name="Ahmed R."/>
            <person name="Khan M.M."/>
            <person name="Islam R."/>
            <person name="Rashid M.M."/>
            <person name="Khan S.A."/>
            <person name="Rahman M.S."/>
            <person name="Alam M."/>
        </authorList>
    </citation>
    <scope>NUCLEOTIDE SEQUENCE [LARGE SCALE GENOMIC DNA]</scope>
    <source>
        <strain evidence="2">cv. CVL-1</strain>
        <tissue evidence="1">Whole seedling</tissue>
    </source>
</reference>
<dbReference type="AlphaFoldDB" id="A0A1R3JE31"/>
<name>A0A1R3JE31_COCAP</name>